<dbReference type="GO" id="GO:0055085">
    <property type="term" value="P:transmembrane transport"/>
    <property type="evidence" value="ECO:0007669"/>
    <property type="project" value="InterPro"/>
</dbReference>
<keyword evidence="2" id="KW-0813">Transport</keyword>
<keyword evidence="3" id="KW-1003">Cell membrane</keyword>
<evidence type="ECO:0000313" key="10">
    <source>
        <dbReference type="Proteomes" id="UP000092024"/>
    </source>
</evidence>
<evidence type="ECO:0000256" key="4">
    <source>
        <dbReference type="ARBA" id="ARBA00022692"/>
    </source>
</evidence>
<dbReference type="InterPro" id="IPR000515">
    <property type="entry name" value="MetI-like"/>
</dbReference>
<dbReference type="PANTHER" id="PTHR43744:SF9">
    <property type="entry name" value="POLYGALACTURONAN_RHAMNOGALACTURONAN TRANSPORT SYSTEM PERMEASE PROTEIN YTCP"/>
    <property type="match status" value="1"/>
</dbReference>
<feature type="transmembrane region" description="Helical" evidence="7">
    <location>
        <begin position="112"/>
        <end position="132"/>
    </location>
</feature>
<dbReference type="OrthoDB" id="9810086at2"/>
<proteinExistence type="predicted"/>
<keyword evidence="5 7" id="KW-1133">Transmembrane helix</keyword>
<comment type="subcellular location">
    <subcellularLocation>
        <location evidence="1">Cell membrane</location>
        <topology evidence="1">Multi-pass membrane protein</topology>
    </subcellularLocation>
</comment>
<organism evidence="9 10">
    <name type="scientific">Paenibacillus oryzae</name>
    <dbReference type="NCBI Taxonomy" id="1844972"/>
    <lineage>
        <taxon>Bacteria</taxon>
        <taxon>Bacillati</taxon>
        <taxon>Bacillota</taxon>
        <taxon>Bacilli</taxon>
        <taxon>Bacillales</taxon>
        <taxon>Paenibacillaceae</taxon>
        <taxon>Paenibacillus</taxon>
    </lineage>
</organism>
<dbReference type="PROSITE" id="PS50928">
    <property type="entry name" value="ABC_TM1"/>
    <property type="match status" value="1"/>
</dbReference>
<feature type="transmembrane region" description="Helical" evidence="7">
    <location>
        <begin position="144"/>
        <end position="164"/>
    </location>
</feature>
<evidence type="ECO:0000256" key="7">
    <source>
        <dbReference type="SAM" id="Phobius"/>
    </source>
</evidence>
<protein>
    <submittedName>
        <fullName evidence="9">Sugar ABC transporter permease</fullName>
    </submittedName>
</protein>
<dbReference type="CDD" id="cd06261">
    <property type="entry name" value="TM_PBP2"/>
    <property type="match status" value="1"/>
</dbReference>
<dbReference type="AlphaFoldDB" id="A0A1A5YTC9"/>
<reference evidence="9 10" key="1">
    <citation type="submission" date="2016-05" db="EMBL/GenBank/DDBJ databases">
        <title>Paenibacillus oryzae. sp. nov., isolated from the rice root.</title>
        <authorList>
            <person name="Zhang J."/>
            <person name="Zhang X."/>
        </authorList>
    </citation>
    <scope>NUCLEOTIDE SEQUENCE [LARGE SCALE GENOMIC DNA]</scope>
    <source>
        <strain evidence="9 10">1DrF-4</strain>
    </source>
</reference>
<evidence type="ECO:0000256" key="2">
    <source>
        <dbReference type="ARBA" id="ARBA00022448"/>
    </source>
</evidence>
<keyword evidence="10" id="KW-1185">Reference proteome</keyword>
<dbReference type="Gene3D" id="1.10.3720.10">
    <property type="entry name" value="MetI-like"/>
    <property type="match status" value="1"/>
</dbReference>
<dbReference type="PANTHER" id="PTHR43744">
    <property type="entry name" value="ABC TRANSPORTER PERMEASE PROTEIN MG189-RELATED-RELATED"/>
    <property type="match status" value="1"/>
</dbReference>
<sequence length="293" mass="32327">MASDRNMGRRLFLICNYILLGLITLICLMPMWHTLAASLSSPVELNANKGLMFFPVGEITFKGYEIVFANPSIWKSYLNTLIYVVGGTVLGISMTALGAFTLSRSYFMPANTLMLLIVFTMLFNGGMIPNYVLILKLGLFNSAWALLLPAAINVFHLIILRAAFQGVPAALEESAKLDGANEMQIFLRIILPVSKASIAVIVLFIAVMHWNSWFPASLYLTDRAKYPLQIILREILIEGNTNMTSGGANAAISIYKSLIKYCTVMVSTLPILCVYPFIQKYFAKGVMIGAIKG</sequence>
<dbReference type="GO" id="GO:0005886">
    <property type="term" value="C:plasma membrane"/>
    <property type="evidence" value="ECO:0007669"/>
    <property type="project" value="UniProtKB-SubCell"/>
</dbReference>
<feature type="transmembrane region" description="Helical" evidence="7">
    <location>
        <begin position="80"/>
        <end position="100"/>
    </location>
</feature>
<dbReference type="InterPro" id="IPR035906">
    <property type="entry name" value="MetI-like_sf"/>
</dbReference>
<keyword evidence="6 7" id="KW-0472">Membrane</keyword>
<gene>
    <name evidence="9" type="ORF">A7K91_25720</name>
</gene>
<evidence type="ECO:0000259" key="8">
    <source>
        <dbReference type="PROSITE" id="PS50928"/>
    </source>
</evidence>
<feature type="transmembrane region" description="Helical" evidence="7">
    <location>
        <begin position="12"/>
        <end position="32"/>
    </location>
</feature>
<accession>A0A1A5YTC9</accession>
<keyword evidence="4 7" id="KW-0812">Transmembrane</keyword>
<dbReference type="STRING" id="1844972.A7K91_25720"/>
<name>A0A1A5YTC9_9BACL</name>
<evidence type="ECO:0000256" key="6">
    <source>
        <dbReference type="ARBA" id="ARBA00023136"/>
    </source>
</evidence>
<dbReference type="Proteomes" id="UP000092024">
    <property type="component" value="Unassembled WGS sequence"/>
</dbReference>
<dbReference type="SUPFAM" id="SSF161098">
    <property type="entry name" value="MetI-like"/>
    <property type="match status" value="1"/>
</dbReference>
<dbReference type="RefSeq" id="WP_068678963.1">
    <property type="nucleotide sequence ID" value="NZ_LYPA01000024.1"/>
</dbReference>
<feature type="transmembrane region" description="Helical" evidence="7">
    <location>
        <begin position="258"/>
        <end position="278"/>
    </location>
</feature>
<feature type="domain" description="ABC transmembrane type-1" evidence="8">
    <location>
        <begin position="77"/>
        <end position="267"/>
    </location>
</feature>
<dbReference type="EMBL" id="LYPA01000024">
    <property type="protein sequence ID" value="OBR68886.1"/>
    <property type="molecule type" value="Genomic_DNA"/>
</dbReference>
<comment type="caution">
    <text evidence="9">The sequence shown here is derived from an EMBL/GenBank/DDBJ whole genome shotgun (WGS) entry which is preliminary data.</text>
</comment>
<evidence type="ECO:0000256" key="3">
    <source>
        <dbReference type="ARBA" id="ARBA00022475"/>
    </source>
</evidence>
<evidence type="ECO:0000256" key="1">
    <source>
        <dbReference type="ARBA" id="ARBA00004651"/>
    </source>
</evidence>
<feature type="transmembrane region" description="Helical" evidence="7">
    <location>
        <begin position="185"/>
        <end position="210"/>
    </location>
</feature>
<evidence type="ECO:0000313" key="9">
    <source>
        <dbReference type="EMBL" id="OBR68886.1"/>
    </source>
</evidence>
<evidence type="ECO:0000256" key="5">
    <source>
        <dbReference type="ARBA" id="ARBA00022989"/>
    </source>
</evidence>